<name>A0A1F5T815_9BACT</name>
<evidence type="ECO:0000313" key="3">
    <source>
        <dbReference type="EMBL" id="OGF35082.1"/>
    </source>
</evidence>
<dbReference type="PANTHER" id="PTHR43179:SF7">
    <property type="entry name" value="RHAMNOSYLTRANSFERASE WBBL"/>
    <property type="match status" value="1"/>
</dbReference>
<dbReference type="Proteomes" id="UP000178656">
    <property type="component" value="Unassembled WGS sequence"/>
</dbReference>
<dbReference type="CDD" id="cd04186">
    <property type="entry name" value="GT_2_like_c"/>
    <property type="match status" value="1"/>
</dbReference>
<dbReference type="AlphaFoldDB" id="A0A1F5T815"/>
<gene>
    <name evidence="3" type="ORF">A2482_05330</name>
</gene>
<protein>
    <recommendedName>
        <fullName evidence="2">Glycosyltransferase 2-like domain-containing protein</fullName>
    </recommendedName>
</protein>
<proteinExistence type="predicted"/>
<dbReference type="InterPro" id="IPR001173">
    <property type="entry name" value="Glyco_trans_2-like"/>
</dbReference>
<feature type="transmembrane region" description="Helical" evidence="1">
    <location>
        <begin position="263"/>
        <end position="282"/>
    </location>
</feature>
<dbReference type="EMBL" id="MFGM01000058">
    <property type="protein sequence ID" value="OGF35082.1"/>
    <property type="molecule type" value="Genomic_DNA"/>
</dbReference>
<dbReference type="SUPFAM" id="SSF53448">
    <property type="entry name" value="Nucleotide-diphospho-sugar transferases"/>
    <property type="match status" value="1"/>
</dbReference>
<reference evidence="3 4" key="1">
    <citation type="journal article" date="2016" name="Nat. Commun.">
        <title>Thousands of microbial genomes shed light on interconnected biogeochemical processes in an aquifer system.</title>
        <authorList>
            <person name="Anantharaman K."/>
            <person name="Brown C.T."/>
            <person name="Hug L.A."/>
            <person name="Sharon I."/>
            <person name="Castelle C.J."/>
            <person name="Probst A.J."/>
            <person name="Thomas B.C."/>
            <person name="Singh A."/>
            <person name="Wilkins M.J."/>
            <person name="Karaoz U."/>
            <person name="Brodie E.L."/>
            <person name="Williams K.H."/>
            <person name="Hubbard S.S."/>
            <person name="Banfield J.F."/>
        </authorList>
    </citation>
    <scope>NUCLEOTIDE SEQUENCE [LARGE SCALE GENOMIC DNA]</scope>
</reference>
<accession>A0A1F5T815</accession>
<evidence type="ECO:0000313" key="4">
    <source>
        <dbReference type="Proteomes" id="UP000178656"/>
    </source>
</evidence>
<keyword evidence="1" id="KW-1133">Transmembrane helix</keyword>
<organism evidence="3 4">
    <name type="scientific">Candidatus Falkowbacteria bacterium RIFOXYC2_FULL_48_21</name>
    <dbReference type="NCBI Taxonomy" id="1798005"/>
    <lineage>
        <taxon>Bacteria</taxon>
        <taxon>Candidatus Falkowiibacteriota</taxon>
    </lineage>
</organism>
<dbReference type="PANTHER" id="PTHR43179">
    <property type="entry name" value="RHAMNOSYLTRANSFERASE WBBL"/>
    <property type="match status" value="1"/>
</dbReference>
<dbReference type="Pfam" id="PF00535">
    <property type="entry name" value="Glycos_transf_2"/>
    <property type="match status" value="1"/>
</dbReference>
<keyword evidence="1" id="KW-0472">Membrane</keyword>
<keyword evidence="1" id="KW-0812">Transmembrane</keyword>
<dbReference type="Gene3D" id="3.90.550.10">
    <property type="entry name" value="Spore Coat Polysaccharide Biosynthesis Protein SpsA, Chain A"/>
    <property type="match status" value="1"/>
</dbReference>
<comment type="caution">
    <text evidence="3">The sequence shown here is derived from an EMBL/GenBank/DDBJ whole genome shotgun (WGS) entry which is preliminary data.</text>
</comment>
<evidence type="ECO:0000256" key="1">
    <source>
        <dbReference type="SAM" id="Phobius"/>
    </source>
</evidence>
<evidence type="ECO:0000259" key="2">
    <source>
        <dbReference type="Pfam" id="PF00535"/>
    </source>
</evidence>
<dbReference type="InterPro" id="IPR029044">
    <property type="entry name" value="Nucleotide-diphossugar_trans"/>
</dbReference>
<feature type="domain" description="Glycosyltransferase 2-like" evidence="2">
    <location>
        <begin position="4"/>
        <end position="176"/>
    </location>
</feature>
<sequence>MDLSVITVNWNVKELVSRLIDSIFQYTDGLNFEVIVVDNDSRDGSVDFLRQNHKDWIDNGKLKIIANNFNAGFAKANNQGLKIAQGKYLLFMNPDMELTENSFLKLKEFMDQTPNVGIATCRLLYGDKTVQANVKSNPRLCDQALVLLKLHHFLSWLPRLKRYLRKDFDYSQNQYVEQVMGAFIFTRYELMNKIGGWNEDYWLWWEDVEMCKAVAEAGSEIVYLPITEVIHYEGKSFAQTHGLAKQKRFNRGMLIYFQKHHSVFAFSILCALQPISWLLTYITQFFKIKPRSQSQI</sequence>